<evidence type="ECO:0000313" key="7">
    <source>
        <dbReference type="EMBL" id="SDR88676.1"/>
    </source>
</evidence>
<proteinExistence type="inferred from homology"/>
<dbReference type="RefSeq" id="WP_197674340.1">
    <property type="nucleotide sequence ID" value="NZ_FMZL01000010.1"/>
</dbReference>
<dbReference type="GO" id="GO:0043190">
    <property type="term" value="C:ATP-binding cassette (ABC) transporter complex"/>
    <property type="evidence" value="ECO:0007669"/>
    <property type="project" value="TreeGrafter"/>
</dbReference>
<dbReference type="Gene3D" id="3.40.50.300">
    <property type="entry name" value="P-loop containing nucleotide triphosphate hydrolases"/>
    <property type="match status" value="1"/>
</dbReference>
<reference evidence="8 9" key="1">
    <citation type="submission" date="2016-10" db="EMBL/GenBank/DDBJ databases">
        <authorList>
            <person name="Varghese N."/>
            <person name="Submissions S."/>
        </authorList>
    </citation>
    <scope>NUCLEOTIDE SEQUENCE [LARGE SCALE GENOMIC DNA]</scope>
    <source>
        <strain evidence="8">DSM 22619</strain>
        <strain evidence="9">DSM 22620</strain>
    </source>
</reference>
<dbReference type="PROSITE" id="PS00211">
    <property type="entry name" value="ABC_TRANSPORTER_1"/>
    <property type="match status" value="1"/>
</dbReference>
<dbReference type="InterPro" id="IPR015856">
    <property type="entry name" value="ABC_transpr_CbiO/EcfA_su"/>
</dbReference>
<evidence type="ECO:0000313" key="6">
    <source>
        <dbReference type="EMBL" id="SDC34660.1"/>
    </source>
</evidence>
<dbReference type="GO" id="GO:0016887">
    <property type="term" value="F:ATP hydrolysis activity"/>
    <property type="evidence" value="ECO:0007669"/>
    <property type="project" value="InterPro"/>
</dbReference>
<keyword evidence="4 7" id="KW-0067">ATP-binding</keyword>
<accession>A0A1H1MPJ9</accession>
<keyword evidence="8" id="KW-1185">Reference proteome</keyword>
<dbReference type="EMBL" id="LT629759">
    <property type="protein sequence ID" value="SDR88676.1"/>
    <property type="molecule type" value="Genomic_DNA"/>
</dbReference>
<dbReference type="SUPFAM" id="SSF52540">
    <property type="entry name" value="P-loop containing nucleoside triphosphate hydrolases"/>
    <property type="match status" value="1"/>
</dbReference>
<dbReference type="AlphaFoldDB" id="A0A1H1MPJ9"/>
<evidence type="ECO:0000256" key="1">
    <source>
        <dbReference type="ARBA" id="ARBA00005417"/>
    </source>
</evidence>
<dbReference type="GO" id="GO:0042626">
    <property type="term" value="F:ATPase-coupled transmembrane transporter activity"/>
    <property type="evidence" value="ECO:0007669"/>
    <property type="project" value="TreeGrafter"/>
</dbReference>
<dbReference type="STRING" id="604330.SAMN04489857_1521"/>
<evidence type="ECO:0000313" key="9">
    <source>
        <dbReference type="Proteomes" id="UP000199480"/>
    </source>
</evidence>
<dbReference type="EMBL" id="FMZL01000010">
    <property type="protein sequence ID" value="SDC34660.1"/>
    <property type="molecule type" value="Genomic_DNA"/>
</dbReference>
<dbReference type="GeneID" id="78500860"/>
<evidence type="ECO:0000256" key="4">
    <source>
        <dbReference type="ARBA" id="ARBA00022840"/>
    </source>
</evidence>
<dbReference type="InterPro" id="IPR003593">
    <property type="entry name" value="AAA+_ATPase"/>
</dbReference>
<organism evidence="7 9">
    <name type="scientific">Parafannyhessea umbonata</name>
    <dbReference type="NCBI Taxonomy" id="604330"/>
    <lineage>
        <taxon>Bacteria</taxon>
        <taxon>Bacillati</taxon>
        <taxon>Actinomycetota</taxon>
        <taxon>Coriobacteriia</taxon>
        <taxon>Coriobacteriales</taxon>
        <taxon>Atopobiaceae</taxon>
        <taxon>Parafannyhessea</taxon>
    </lineage>
</organism>
<reference evidence="7" key="2">
    <citation type="submission" date="2016-10" db="EMBL/GenBank/DDBJ databases">
        <authorList>
            <person name="de Groot N.N."/>
        </authorList>
    </citation>
    <scope>NUCLEOTIDE SEQUENCE [LARGE SCALE GENOMIC DNA]</scope>
    <source>
        <strain evidence="6">DSM 22619</strain>
        <strain evidence="7">DSM 22620</strain>
    </source>
</reference>
<keyword evidence="3" id="KW-0547">Nucleotide-binding</keyword>
<comment type="similarity">
    <text evidence="1">Belongs to the ABC transporter superfamily.</text>
</comment>
<dbReference type="Proteomes" id="UP000198528">
    <property type="component" value="Unassembled WGS sequence"/>
</dbReference>
<dbReference type="InterPro" id="IPR003439">
    <property type="entry name" value="ABC_transporter-like_ATP-bd"/>
</dbReference>
<dbReference type="Pfam" id="PF00005">
    <property type="entry name" value="ABC_tran"/>
    <property type="match status" value="1"/>
</dbReference>
<dbReference type="PROSITE" id="PS50893">
    <property type="entry name" value="ABC_TRANSPORTER_2"/>
    <property type="match status" value="1"/>
</dbReference>
<dbReference type="PANTHER" id="PTHR43553">
    <property type="entry name" value="HEAVY METAL TRANSPORTER"/>
    <property type="match status" value="1"/>
</dbReference>
<evidence type="ECO:0000313" key="8">
    <source>
        <dbReference type="Proteomes" id="UP000198528"/>
    </source>
</evidence>
<gene>
    <name evidence="6" type="ORF">SAMN04487824_11029</name>
    <name evidence="7" type="ORF">SAMN04489857_1521</name>
</gene>
<evidence type="ECO:0000256" key="3">
    <source>
        <dbReference type="ARBA" id="ARBA00022741"/>
    </source>
</evidence>
<keyword evidence="2" id="KW-0813">Transport</keyword>
<feature type="domain" description="ABC transporter" evidence="5">
    <location>
        <begin position="23"/>
        <end position="250"/>
    </location>
</feature>
<dbReference type="Proteomes" id="UP000199480">
    <property type="component" value="Chromosome I"/>
</dbReference>
<dbReference type="SMART" id="SM00382">
    <property type="entry name" value="AAA"/>
    <property type="match status" value="1"/>
</dbReference>
<dbReference type="GO" id="GO:0005524">
    <property type="term" value="F:ATP binding"/>
    <property type="evidence" value="ECO:0007669"/>
    <property type="project" value="UniProtKB-KW"/>
</dbReference>
<dbReference type="CDD" id="cd03225">
    <property type="entry name" value="ABC_cobalt_CbiO_domain1"/>
    <property type="match status" value="1"/>
</dbReference>
<dbReference type="InterPro" id="IPR027417">
    <property type="entry name" value="P-loop_NTPase"/>
</dbReference>
<dbReference type="InterPro" id="IPR017871">
    <property type="entry name" value="ABC_transporter-like_CS"/>
</dbReference>
<protein>
    <submittedName>
        <fullName evidence="7">Cobalt/nickel transport system ATP-binding protein</fullName>
    </submittedName>
</protein>
<evidence type="ECO:0000259" key="5">
    <source>
        <dbReference type="PROSITE" id="PS50893"/>
    </source>
</evidence>
<name>A0A1H1MPJ9_9ACTN</name>
<sequence>MHPYVHPQRLHHPHAAGARPALMRFDDFCFAYDDVPVLRHIDLEIDAGDSVVLMGDNGSGKSTLLRAMSGLVHPQVGTYRFDGRVVDAASMRDPEFSRRLHQRVGFIFQDSDSMLFTASVEDEVAFGPSQMGLSAKEVSARVDDCLGLLGIGHLRGRAPYNLSGGEKKKVAIASVLAMNPEVLCLDEPMAALDARTQEWLLGFLKQLKHAGKTLVVATHDQSLADELADYFVYMGDFHGYADRPHVHVNE</sequence>
<evidence type="ECO:0000256" key="2">
    <source>
        <dbReference type="ARBA" id="ARBA00022448"/>
    </source>
</evidence>
<dbReference type="InterPro" id="IPR050095">
    <property type="entry name" value="ECF_ABC_transporter_ATP-bd"/>
</dbReference>